<keyword evidence="4" id="KW-0946">Virion</keyword>
<dbReference type="Pfam" id="PF05229">
    <property type="entry name" value="SCPU"/>
    <property type="match status" value="1"/>
</dbReference>
<name>A0A7W8KFN0_9DEIO</name>
<gene>
    <name evidence="3" type="ORF">GCM10017781_16400</name>
    <name evidence="4" type="ORF">HNQ07_001598</name>
</gene>
<reference evidence="3" key="4">
    <citation type="submission" date="2024-05" db="EMBL/GenBank/DDBJ databases">
        <authorList>
            <person name="Sun Q."/>
            <person name="Zhou Y."/>
        </authorList>
    </citation>
    <scope>NUCLEOTIDE SEQUENCE</scope>
    <source>
        <strain evidence="3">CGMCC 1.18437</strain>
    </source>
</reference>
<dbReference type="EMBL" id="JACHFK010000003">
    <property type="protein sequence ID" value="MBB5376141.1"/>
    <property type="molecule type" value="Genomic_DNA"/>
</dbReference>
<evidence type="ECO:0000313" key="3">
    <source>
        <dbReference type="EMBL" id="GHF40489.1"/>
    </source>
</evidence>
<dbReference type="EMBL" id="BNAJ01000003">
    <property type="protein sequence ID" value="GHF40489.1"/>
    <property type="molecule type" value="Genomic_DNA"/>
</dbReference>
<organism evidence="4 5">
    <name type="scientific">Deinococcus metalli</name>
    <dbReference type="NCBI Taxonomy" id="1141878"/>
    <lineage>
        <taxon>Bacteria</taxon>
        <taxon>Thermotogati</taxon>
        <taxon>Deinococcota</taxon>
        <taxon>Deinococci</taxon>
        <taxon>Deinococcales</taxon>
        <taxon>Deinococcaceae</taxon>
        <taxon>Deinococcus</taxon>
    </lineage>
</organism>
<comment type="caution">
    <text evidence="4">The sequence shown here is derived from an EMBL/GenBank/DDBJ whole genome shotgun (WGS) entry which is preliminary data.</text>
</comment>
<dbReference type="AlphaFoldDB" id="A0A7W8KFN0"/>
<protein>
    <submittedName>
        <fullName evidence="4">Spore coat protein U-like protein</fullName>
    </submittedName>
</protein>
<keyword evidence="1" id="KW-0732">Signal</keyword>
<dbReference type="InterPro" id="IPR053167">
    <property type="entry name" value="Spore_coat_component"/>
</dbReference>
<dbReference type="Proteomes" id="UP000539473">
    <property type="component" value="Unassembled WGS sequence"/>
</dbReference>
<keyword evidence="6" id="KW-1185">Reference proteome</keyword>
<feature type="signal peptide" evidence="1">
    <location>
        <begin position="1"/>
        <end position="19"/>
    </location>
</feature>
<evidence type="ECO:0000313" key="5">
    <source>
        <dbReference type="Proteomes" id="UP000539473"/>
    </source>
</evidence>
<dbReference type="Proteomes" id="UP000619376">
    <property type="component" value="Unassembled WGS sequence"/>
</dbReference>
<evidence type="ECO:0000313" key="6">
    <source>
        <dbReference type="Proteomes" id="UP000619376"/>
    </source>
</evidence>
<proteinExistence type="predicted"/>
<sequence length="167" mass="16534">MKKLLTLAAALLLAQSAQAASTTSTVTVTATVQSACTLSGGSSSGGDTTADFGTYNAALGSTAVTAGASVVSVNCTLGTLYTAKLGAGQHDLAGQRRLENQGTAGNFLNYSVGLVDAGGLLNSVIGVALPFVGLGLPAPLVIQGSIPSGQNPLIGTYRDQLTLTIAY</sequence>
<evidence type="ECO:0000256" key="1">
    <source>
        <dbReference type="SAM" id="SignalP"/>
    </source>
</evidence>
<reference evidence="6" key="2">
    <citation type="journal article" date="2019" name="Int. J. Syst. Evol. Microbiol.">
        <title>The Global Catalogue of Microorganisms (GCM) 10K type strain sequencing project: providing services to taxonomists for standard genome sequencing and annotation.</title>
        <authorList>
            <consortium name="The Broad Institute Genomics Platform"/>
            <consortium name="The Broad Institute Genome Sequencing Center for Infectious Disease"/>
            <person name="Wu L."/>
            <person name="Ma J."/>
        </authorList>
    </citation>
    <scope>NUCLEOTIDE SEQUENCE [LARGE SCALE GENOMIC DNA]</scope>
    <source>
        <strain evidence="6">CGMCC 1.18437</strain>
    </source>
</reference>
<reference evidence="3" key="1">
    <citation type="journal article" date="2014" name="Int. J. Syst. Evol. Microbiol.">
        <title>Complete genome of a new Firmicutes species belonging to the dominant human colonic microbiota ('Ruminococcus bicirculans') reveals two chromosomes and a selective capacity to utilize plant glucans.</title>
        <authorList>
            <consortium name="NISC Comparative Sequencing Program"/>
            <person name="Wegmann U."/>
            <person name="Louis P."/>
            <person name="Goesmann A."/>
            <person name="Henrissat B."/>
            <person name="Duncan S.H."/>
            <person name="Flint H.J."/>
        </authorList>
    </citation>
    <scope>NUCLEOTIDE SEQUENCE</scope>
    <source>
        <strain evidence="3">CGMCC 1.18437</strain>
    </source>
</reference>
<feature type="chain" id="PRO_5030785953" evidence="1">
    <location>
        <begin position="20"/>
        <end position="167"/>
    </location>
</feature>
<dbReference type="RefSeq" id="WP_184110435.1">
    <property type="nucleotide sequence ID" value="NZ_BNAJ01000003.1"/>
</dbReference>
<dbReference type="InterPro" id="IPR007893">
    <property type="entry name" value="Spore_coat_U/FanG"/>
</dbReference>
<feature type="domain" description="Spore coat protein U/FanG" evidence="2">
    <location>
        <begin position="22"/>
        <end position="164"/>
    </location>
</feature>
<accession>A0A7W8KFN0</accession>
<reference evidence="4 5" key="3">
    <citation type="submission" date="2020-08" db="EMBL/GenBank/DDBJ databases">
        <title>Genomic Encyclopedia of Type Strains, Phase IV (KMG-IV): sequencing the most valuable type-strain genomes for metagenomic binning, comparative biology and taxonomic classification.</title>
        <authorList>
            <person name="Goeker M."/>
        </authorList>
    </citation>
    <scope>NUCLEOTIDE SEQUENCE [LARGE SCALE GENOMIC DNA]</scope>
    <source>
        <strain evidence="4 5">DSM 27521</strain>
    </source>
</reference>
<dbReference type="PANTHER" id="PTHR37089">
    <property type="entry name" value="PROTEIN U-RELATED"/>
    <property type="match status" value="1"/>
</dbReference>
<keyword evidence="4" id="KW-0167">Capsid protein</keyword>
<evidence type="ECO:0000313" key="4">
    <source>
        <dbReference type="EMBL" id="MBB5376141.1"/>
    </source>
</evidence>
<evidence type="ECO:0000259" key="2">
    <source>
        <dbReference type="Pfam" id="PF05229"/>
    </source>
</evidence>